<feature type="transmembrane region" description="Helical" evidence="1">
    <location>
        <begin position="122"/>
        <end position="144"/>
    </location>
</feature>
<gene>
    <name evidence="2" type="ORF">BDQ12DRAFT_763497</name>
</gene>
<keyword evidence="1" id="KW-0812">Transmembrane</keyword>
<dbReference type="OrthoDB" id="57939at2759"/>
<dbReference type="Proteomes" id="UP000308652">
    <property type="component" value="Unassembled WGS sequence"/>
</dbReference>
<dbReference type="STRING" id="68775.A0A5C3LMJ1"/>
<accession>A0A5C3LMJ1</accession>
<keyword evidence="1" id="KW-0472">Membrane</keyword>
<name>A0A5C3LMJ1_9AGAR</name>
<sequence length="145" mass="16822">MIFQVRLLPRFSSLPTTLLFIETNDYNFVDHHIQLDSRVETDAKIVNGCFSSGKQVTQADLVKTVGWTWEEWSIKLRSWTCTAGIYGMVVLLLIFVVHGPMVERNGYEMRTRLLELNNSDEYFLFISVFHVVMSVDITSNHLYLI</sequence>
<organism evidence="2 3">
    <name type="scientific">Crucibulum laeve</name>
    <dbReference type="NCBI Taxonomy" id="68775"/>
    <lineage>
        <taxon>Eukaryota</taxon>
        <taxon>Fungi</taxon>
        <taxon>Dikarya</taxon>
        <taxon>Basidiomycota</taxon>
        <taxon>Agaricomycotina</taxon>
        <taxon>Agaricomycetes</taxon>
        <taxon>Agaricomycetidae</taxon>
        <taxon>Agaricales</taxon>
        <taxon>Agaricineae</taxon>
        <taxon>Nidulariaceae</taxon>
        <taxon>Crucibulum</taxon>
    </lineage>
</organism>
<evidence type="ECO:0000313" key="2">
    <source>
        <dbReference type="EMBL" id="TFK34394.1"/>
    </source>
</evidence>
<protein>
    <submittedName>
        <fullName evidence="2">Uncharacterized protein</fullName>
    </submittedName>
</protein>
<feature type="transmembrane region" description="Helical" evidence="1">
    <location>
        <begin position="83"/>
        <end position="102"/>
    </location>
</feature>
<evidence type="ECO:0000313" key="3">
    <source>
        <dbReference type="Proteomes" id="UP000308652"/>
    </source>
</evidence>
<dbReference type="AlphaFoldDB" id="A0A5C3LMJ1"/>
<keyword evidence="1" id="KW-1133">Transmembrane helix</keyword>
<reference evidence="2 3" key="1">
    <citation type="journal article" date="2019" name="Nat. Ecol. Evol.">
        <title>Megaphylogeny resolves global patterns of mushroom evolution.</title>
        <authorList>
            <person name="Varga T."/>
            <person name="Krizsan K."/>
            <person name="Foldi C."/>
            <person name="Dima B."/>
            <person name="Sanchez-Garcia M."/>
            <person name="Sanchez-Ramirez S."/>
            <person name="Szollosi G.J."/>
            <person name="Szarkandi J.G."/>
            <person name="Papp V."/>
            <person name="Albert L."/>
            <person name="Andreopoulos W."/>
            <person name="Angelini C."/>
            <person name="Antonin V."/>
            <person name="Barry K.W."/>
            <person name="Bougher N.L."/>
            <person name="Buchanan P."/>
            <person name="Buyck B."/>
            <person name="Bense V."/>
            <person name="Catcheside P."/>
            <person name="Chovatia M."/>
            <person name="Cooper J."/>
            <person name="Damon W."/>
            <person name="Desjardin D."/>
            <person name="Finy P."/>
            <person name="Geml J."/>
            <person name="Haridas S."/>
            <person name="Hughes K."/>
            <person name="Justo A."/>
            <person name="Karasinski D."/>
            <person name="Kautmanova I."/>
            <person name="Kiss B."/>
            <person name="Kocsube S."/>
            <person name="Kotiranta H."/>
            <person name="LaButti K.M."/>
            <person name="Lechner B.E."/>
            <person name="Liimatainen K."/>
            <person name="Lipzen A."/>
            <person name="Lukacs Z."/>
            <person name="Mihaltcheva S."/>
            <person name="Morgado L.N."/>
            <person name="Niskanen T."/>
            <person name="Noordeloos M.E."/>
            <person name="Ohm R.A."/>
            <person name="Ortiz-Santana B."/>
            <person name="Ovrebo C."/>
            <person name="Racz N."/>
            <person name="Riley R."/>
            <person name="Savchenko A."/>
            <person name="Shiryaev A."/>
            <person name="Soop K."/>
            <person name="Spirin V."/>
            <person name="Szebenyi C."/>
            <person name="Tomsovsky M."/>
            <person name="Tulloss R.E."/>
            <person name="Uehling J."/>
            <person name="Grigoriev I.V."/>
            <person name="Vagvolgyi C."/>
            <person name="Papp T."/>
            <person name="Martin F.M."/>
            <person name="Miettinen O."/>
            <person name="Hibbett D.S."/>
            <person name="Nagy L.G."/>
        </authorList>
    </citation>
    <scope>NUCLEOTIDE SEQUENCE [LARGE SCALE GENOMIC DNA]</scope>
    <source>
        <strain evidence="2 3">CBS 166.37</strain>
    </source>
</reference>
<proteinExistence type="predicted"/>
<dbReference type="EMBL" id="ML213632">
    <property type="protein sequence ID" value="TFK34394.1"/>
    <property type="molecule type" value="Genomic_DNA"/>
</dbReference>
<evidence type="ECO:0000256" key="1">
    <source>
        <dbReference type="SAM" id="Phobius"/>
    </source>
</evidence>
<keyword evidence="3" id="KW-1185">Reference proteome</keyword>